<evidence type="ECO:0000313" key="3">
    <source>
        <dbReference type="EMBL" id="TKX26666.1"/>
    </source>
</evidence>
<proteinExistence type="predicted"/>
<dbReference type="Gene3D" id="2.130.10.10">
    <property type="entry name" value="YVTN repeat-like/Quinoprotein amine dehydrogenase"/>
    <property type="match status" value="1"/>
</dbReference>
<feature type="region of interest" description="Disordered" evidence="1">
    <location>
        <begin position="452"/>
        <end position="529"/>
    </location>
</feature>
<dbReference type="InterPro" id="IPR019417">
    <property type="entry name" value="DUF2415"/>
</dbReference>
<evidence type="ECO:0000256" key="1">
    <source>
        <dbReference type="SAM" id="MobiDB-lite"/>
    </source>
</evidence>
<protein>
    <recommendedName>
        <fullName evidence="2">DUF2415 domain-containing protein</fullName>
    </recommendedName>
</protein>
<dbReference type="PANTHER" id="PTHR43991">
    <property type="entry name" value="WD REPEAT PROTEIN (AFU_ORTHOLOGUE AFUA_8G05640)-RELATED"/>
    <property type="match status" value="1"/>
</dbReference>
<dbReference type="Proteomes" id="UP000308133">
    <property type="component" value="Unassembled WGS sequence"/>
</dbReference>
<dbReference type="SUPFAM" id="SSF50978">
    <property type="entry name" value="WD40 repeat-like"/>
    <property type="match status" value="1"/>
</dbReference>
<organism evidence="3 4">
    <name type="scientific">Elsinoe australis</name>
    <dbReference type="NCBI Taxonomy" id="40998"/>
    <lineage>
        <taxon>Eukaryota</taxon>
        <taxon>Fungi</taxon>
        <taxon>Dikarya</taxon>
        <taxon>Ascomycota</taxon>
        <taxon>Pezizomycotina</taxon>
        <taxon>Dothideomycetes</taxon>
        <taxon>Dothideomycetidae</taxon>
        <taxon>Myriangiales</taxon>
        <taxon>Elsinoaceae</taxon>
        <taxon>Elsinoe</taxon>
    </lineage>
</organism>
<dbReference type="InterPro" id="IPR015943">
    <property type="entry name" value="WD40/YVTN_repeat-like_dom_sf"/>
</dbReference>
<reference evidence="3 4" key="1">
    <citation type="submission" date="2018-02" db="EMBL/GenBank/DDBJ databases">
        <title>Draft genome sequences of Elsinoe sp., causing black scab on jojoba.</title>
        <authorList>
            <person name="Stodart B."/>
            <person name="Jeffress S."/>
            <person name="Ash G."/>
            <person name="Arun Chinnappa K."/>
        </authorList>
    </citation>
    <scope>NUCLEOTIDE SEQUENCE [LARGE SCALE GENOMIC DNA]</scope>
    <source>
        <strain evidence="3 4">Hillstone_2</strain>
    </source>
</reference>
<dbReference type="AlphaFoldDB" id="A0A4U7BCL5"/>
<accession>A0A4U7BCL5</accession>
<feature type="compositionally biased region" description="Basic and acidic residues" evidence="1">
    <location>
        <begin position="574"/>
        <end position="584"/>
    </location>
</feature>
<name>A0A4U7BCL5_9PEZI</name>
<feature type="compositionally biased region" description="Basic and acidic residues" evidence="1">
    <location>
        <begin position="611"/>
        <end position="623"/>
    </location>
</feature>
<dbReference type="PANTHER" id="PTHR43991:SF9">
    <property type="entry name" value="DUF2415 DOMAIN-CONTAINING PROTEIN"/>
    <property type="match status" value="1"/>
</dbReference>
<evidence type="ECO:0000313" key="4">
    <source>
        <dbReference type="Proteomes" id="UP000308133"/>
    </source>
</evidence>
<feature type="region of interest" description="Disordered" evidence="1">
    <location>
        <begin position="551"/>
        <end position="623"/>
    </location>
</feature>
<sequence length="746" mass="84605">MAVDPVLYPETKNLAYPDKAFYPLKIPVSHWQLRHYISHPDPDVLYYASGHDIFYLNTATRKRKHIATLPFEARCTSAGFGYVCVGGEQDGHFAVIKLEESRSADVDAAIPFDYWQTNRGTPRAVDIKVERIGEEIVNSISVHQIHDDEAHLHDVVAVLTNNDKTVRIYSLVHSVETGVLKLPDPMNHATISPDGRTIAAVGDVNTVFFFKRYMRQDPPQIPKPHNRLNMSSAEWHQATTYQLFVPGPDTQKGYFTTAWSASGHLLAVGSEAGYITVFDMDMWDESRGQDVETARLVTVPSSRPNLVGNSWPGAVRAMVFAPDPWDLLIWAEDQGRICVGDLRYGLKSKQIIDLDPKDATLDRLEIEDLEPEEDPDDARRLLELEEEYIQRRLREQEADSDVRLTDGQLRQRNLRLPRLVSRFGDSAYSILENDPQGLTADEQRILESLRTTRQREEELSQGAPRSVNYTSASLFDSSRNQRRDGSDWRPLSGTRSDSFPELSRSSSRYVTNPNPQDGQAGSSTSRLHSLQDQQDQLILLQQQNRRRLLVARQASDAEQRSSPETTRAVPPHALRADEQPRSNRDDDEGPWRVISDAMNLARGPLFEGSSADDREASEERERLDHRRALIQQRERLRNLQRNLDASTGARGEVTDSNAGFQSRYELIRETNRDPRGFEAGWELLRRRSARRTGVLTHLTGLEVGVRTAGLAVSRDGRTVWAATEEGIFEIKLVFKNRAQWPAVEMQ</sequence>
<dbReference type="EMBL" id="PTQR01000012">
    <property type="protein sequence ID" value="TKX26666.1"/>
    <property type="molecule type" value="Genomic_DNA"/>
</dbReference>
<dbReference type="Pfam" id="PF10313">
    <property type="entry name" value="DUF2415"/>
    <property type="match status" value="1"/>
</dbReference>
<gene>
    <name evidence="3" type="ORF">C1H76_1198</name>
</gene>
<evidence type="ECO:0000259" key="2">
    <source>
        <dbReference type="Pfam" id="PF10313"/>
    </source>
</evidence>
<feature type="domain" description="DUF2415" evidence="2">
    <location>
        <begin position="313"/>
        <end position="353"/>
    </location>
</feature>
<feature type="compositionally biased region" description="Polar residues" evidence="1">
    <location>
        <begin position="493"/>
        <end position="525"/>
    </location>
</feature>
<comment type="caution">
    <text evidence="3">The sequence shown here is derived from an EMBL/GenBank/DDBJ whole genome shotgun (WGS) entry which is preliminary data.</text>
</comment>
<dbReference type="InterPro" id="IPR036322">
    <property type="entry name" value="WD40_repeat_dom_sf"/>
</dbReference>
<feature type="compositionally biased region" description="Polar residues" evidence="1">
    <location>
        <begin position="467"/>
        <end position="478"/>
    </location>
</feature>